<dbReference type="InterPro" id="IPR019748">
    <property type="entry name" value="FERM_central"/>
</dbReference>
<reference evidence="4" key="1">
    <citation type="submission" date="2021-02" db="EMBL/GenBank/DDBJ databases">
        <authorList>
            <person name="Nowell W R."/>
        </authorList>
    </citation>
    <scope>NUCLEOTIDE SEQUENCE</scope>
    <source>
        <strain evidence="4">Ploen Becks lab</strain>
    </source>
</reference>
<dbReference type="InterPro" id="IPR036034">
    <property type="entry name" value="PDZ_sf"/>
</dbReference>
<evidence type="ECO:0000259" key="3">
    <source>
        <dbReference type="PROSITE" id="PS50106"/>
    </source>
</evidence>
<dbReference type="Pfam" id="PF00373">
    <property type="entry name" value="FERM_M"/>
    <property type="match status" value="1"/>
</dbReference>
<dbReference type="InterPro" id="IPR014352">
    <property type="entry name" value="FERM/acyl-CoA-bd_prot_sf"/>
</dbReference>
<feature type="region of interest" description="Disordered" evidence="1">
    <location>
        <begin position="976"/>
        <end position="1062"/>
    </location>
</feature>
<dbReference type="OrthoDB" id="5859304at2759"/>
<dbReference type="SUPFAM" id="SSF50156">
    <property type="entry name" value="PDZ domain-like"/>
    <property type="match status" value="1"/>
</dbReference>
<dbReference type="PANTHER" id="PTHR46221:SF3">
    <property type="entry name" value="FERM AND PDZ DOMAIN-CONTAINING PROTEIN 4"/>
    <property type="match status" value="1"/>
</dbReference>
<feature type="domain" description="FERM" evidence="2">
    <location>
        <begin position="312"/>
        <end position="639"/>
    </location>
</feature>
<organism evidence="4 5">
    <name type="scientific">Brachionus calyciflorus</name>
    <dbReference type="NCBI Taxonomy" id="104777"/>
    <lineage>
        <taxon>Eukaryota</taxon>
        <taxon>Metazoa</taxon>
        <taxon>Spiralia</taxon>
        <taxon>Gnathifera</taxon>
        <taxon>Rotifera</taxon>
        <taxon>Eurotatoria</taxon>
        <taxon>Monogononta</taxon>
        <taxon>Pseudotrocha</taxon>
        <taxon>Ploima</taxon>
        <taxon>Brachionidae</taxon>
        <taxon>Brachionus</taxon>
    </lineage>
</organism>
<dbReference type="InterPro" id="IPR035963">
    <property type="entry name" value="FERM_2"/>
</dbReference>
<dbReference type="InterPro" id="IPR019749">
    <property type="entry name" value="Band_41_domain"/>
</dbReference>
<evidence type="ECO:0000256" key="1">
    <source>
        <dbReference type="SAM" id="MobiDB-lite"/>
    </source>
</evidence>
<dbReference type="EMBL" id="CAJNOC010000031">
    <property type="protein sequence ID" value="CAF0708303.1"/>
    <property type="molecule type" value="Genomic_DNA"/>
</dbReference>
<evidence type="ECO:0000259" key="2">
    <source>
        <dbReference type="PROSITE" id="PS50057"/>
    </source>
</evidence>
<sequence length="1851" mass="212617">MEAEKLNNSKFNSLSLNKAAYLLGCNELNKFDYKSLVSIRKLAKTLGCNEYDLMKSFDNNSNNNSHNETNDINKISEKKLNLGILKRKKLFSQSKSKNKFKDNERTFKRTIINKKLPSKYSNIKVKKNQLCQTNEESFSDKNLVGKDNENLLNKESNNAYLNQQLKTSPKREVILYRDENLGFGFIAGSEKPLKIRFVTPDGPGSNKLLNGDEILAINDEDVEFASRNYVINLIRSCTDKIKLVVKQPTPKSNNSLLLTEDKKALKKEINSNKVIKVRFRLEDNLEVDNNLIDNNEKIQLNLIKNDLDLNIQIFRVNLENQIVKSFKYDSNTTVKDVLQCLKEKLSIKTIEYFGLVVRILNDIDCVSKYILIDETQYLYKIKERFGDKMFCMLRFVFIPNNFRDLATDDEYAFRYLFEQSLNDVLKEKYASEIKYEMILHLSTLSILYDLYDSLPNYFSSFSADFEDRIEVENYLPKSILDSNILPKDDLKNLLTQNIMWFFEKANLISNKKNIMLEYLNCMKELFQFSGRIFFVFLLDQMKEAFIIIGAEFGIASFVDIKSKTLLSLAKFESIENIRVSNSLSLNLNLIRVDLDLFETITDDNEIIKNKTISFGFLKDDFAEFLYILQGYLRLVVYPLKNNICPIQEIKPSDQSKELNVPAYLIKHPCRVSDQFDEEETLNNGMNSMSLNTEVEELNETIESVDSVKEINTEQLNSDNDLKQQEQNLPIESVIKPPNSNGFNLKEELHKELMKKFLSKKESENKKVIEEEEEEKVLYFANSSSSNSNLCEEPIDDCNNTEKVESEKSFRIIKNEDDYDEDSKSLSSIEGSLKGISSTLVQNSSTPLIHLYPNIQEIKIGEESEWKSIEFDELNSEKKEIKLSVESENMANLNYELNMENFNGDKIEGDLDECNEETFPTIVRNFNLNSTKTRNYDFGNFDVIDLTQSFDKTLILVPPPPEQFSDDYQLNEYKPHEQEIESGIESDSSSDHNNIGSNIQFFNKIPPPPPTTPAPSLSPKTNEENISNINTSKEETDQINSKFEEKTSNNEQEDKSSSTTTTTYSSKLIINLDNNNKIQNRQVGIETTDPSDQPKTSTKLTSLKYLVNNNNNTQQYQVQSFRLNSTNLKRSNSFLSNLNTKMNDSQVFTSYNSLHSSSTASSSGVSSSSSSPTTSKPLTHSLSVKTIAKNYETSLKNNSLKVEKDKRSLSFGGNSIVKIINHSKPSDSLLPPSRLKSFSISSHEHLTKAQAKTQVNTYEKIQLIPNQQETNLLDKLFPNNNNNNSNQKDTKTPCGTIKNEIDDSSKCYESVKIAFSNDLEINNVISESITDGTMDSKKPIIEETITDNKKTKNATLSSLHKVFNRFVDSNKSKKDTSDDDKFEPINGYDDLYSTIKKSNKKRSISSFKSIENKLNRKASASYSSIYNSLPSRNFKSILDLFRHHPPQQQQQNKVQKNYSLDNLNRKVKNDENKDEIKFTTNENHSENIVSLFKNLNLIENEDKGVVDEPAEEDLSEMMTSTTEISVPILTTFKQVAQKKSLLKDPNCGKSSLKVRWKDSIEISNILIEKVSDEDDEKVEGEEDINDIYDDDYEMEDSDESIESSDLELNTSASKLVIDKKASREIETAYSNIEEFNLKPLHKIGKEFENEMMERIFKLEKIAENKFNNEENSKSSDQYFNEIFSDLDIVLVELHSTIEHVRLSSMITNLEQLNEDTIENDIFKRNLEDNLNEIALICREFVHYSKTMISSALIDDQAVLPNVRTAMNSLSLLVKTCFQVCFKYMYKNEKLDEIRQLLIQILNLLNTFRNTLNISFLASTKQLNDTQMDLLMKQAQCLANEISLLIKYFKLIY</sequence>
<dbReference type="InterPro" id="IPR029071">
    <property type="entry name" value="Ubiquitin-like_domsf"/>
</dbReference>
<keyword evidence="5" id="KW-1185">Reference proteome</keyword>
<feature type="region of interest" description="Disordered" evidence="1">
    <location>
        <begin position="1157"/>
        <end position="1177"/>
    </location>
</feature>
<comment type="caution">
    <text evidence="4">The sequence shown here is derived from an EMBL/GenBank/DDBJ whole genome shotgun (WGS) entry which is preliminary data.</text>
</comment>
<name>A0A813MBF0_9BILA</name>
<dbReference type="Gene3D" id="1.20.80.10">
    <property type="match status" value="1"/>
</dbReference>
<evidence type="ECO:0000313" key="5">
    <source>
        <dbReference type="Proteomes" id="UP000663879"/>
    </source>
</evidence>
<accession>A0A813MBF0</accession>
<dbReference type="Pfam" id="PF00595">
    <property type="entry name" value="PDZ"/>
    <property type="match status" value="1"/>
</dbReference>
<feature type="domain" description="PDZ" evidence="3">
    <location>
        <begin position="172"/>
        <end position="249"/>
    </location>
</feature>
<dbReference type="PANTHER" id="PTHR46221">
    <property type="entry name" value="FERM AND PDZ DOMAIN-CONTAINING PROTEIN FAMILY MEMBER"/>
    <property type="match status" value="1"/>
</dbReference>
<dbReference type="SUPFAM" id="SSF54236">
    <property type="entry name" value="Ubiquitin-like"/>
    <property type="match status" value="1"/>
</dbReference>
<dbReference type="Proteomes" id="UP000663879">
    <property type="component" value="Unassembled WGS sequence"/>
</dbReference>
<dbReference type="Gene3D" id="2.30.42.10">
    <property type="match status" value="1"/>
</dbReference>
<evidence type="ECO:0008006" key="6">
    <source>
        <dbReference type="Google" id="ProtNLM"/>
    </source>
</evidence>
<dbReference type="PROSITE" id="PS50057">
    <property type="entry name" value="FERM_3"/>
    <property type="match status" value="1"/>
</dbReference>
<dbReference type="InterPro" id="IPR000299">
    <property type="entry name" value="FERM_domain"/>
</dbReference>
<dbReference type="SUPFAM" id="SSF47031">
    <property type="entry name" value="Second domain of FERM"/>
    <property type="match status" value="1"/>
</dbReference>
<gene>
    <name evidence="4" type="ORF">OXX778_LOCUS589</name>
</gene>
<dbReference type="SMART" id="SM00295">
    <property type="entry name" value="B41"/>
    <property type="match status" value="1"/>
</dbReference>
<proteinExistence type="predicted"/>
<dbReference type="InterPro" id="IPR001478">
    <property type="entry name" value="PDZ"/>
</dbReference>
<feature type="compositionally biased region" description="Polar residues" evidence="1">
    <location>
        <begin position="991"/>
        <end position="1000"/>
    </location>
</feature>
<evidence type="ECO:0000313" key="4">
    <source>
        <dbReference type="EMBL" id="CAF0708303.1"/>
    </source>
</evidence>
<dbReference type="PROSITE" id="PS50106">
    <property type="entry name" value="PDZ"/>
    <property type="match status" value="1"/>
</dbReference>
<protein>
    <recommendedName>
        <fullName evidence="6">PDZ domain-containing protein</fullName>
    </recommendedName>
</protein>
<feature type="compositionally biased region" description="Basic and acidic residues" evidence="1">
    <location>
        <begin position="1031"/>
        <end position="1055"/>
    </location>
</feature>
<dbReference type="SMART" id="SM00228">
    <property type="entry name" value="PDZ"/>
    <property type="match status" value="1"/>
</dbReference>